<reference evidence="2" key="1">
    <citation type="submission" date="2020-02" db="EMBL/GenBank/DDBJ databases">
        <title>Genomic and physiological characterization of two novel Nitrospinaceae genera.</title>
        <authorList>
            <person name="Mueller A.J."/>
            <person name="Jung M.-Y."/>
            <person name="Strachan C.R."/>
            <person name="Herbold C.W."/>
            <person name="Kirkegaard R.H."/>
            <person name="Daims H."/>
        </authorList>
    </citation>
    <scope>NUCLEOTIDE SEQUENCE [LARGE SCALE GENOMIC DNA]</scope>
</reference>
<dbReference type="AlphaFoldDB" id="A0A7T0G320"/>
<dbReference type="Proteomes" id="UP000594464">
    <property type="component" value="Chromosome"/>
</dbReference>
<evidence type="ECO:0008006" key="3">
    <source>
        <dbReference type="Google" id="ProtNLM"/>
    </source>
</evidence>
<evidence type="ECO:0000313" key="1">
    <source>
        <dbReference type="EMBL" id="QPJ64955.1"/>
    </source>
</evidence>
<name>A0A7T0G320_9BACT</name>
<protein>
    <recommendedName>
        <fullName evidence="3">Ferritin-like domain-containing protein</fullName>
    </recommendedName>
</protein>
<organism evidence="1 2">
    <name type="scientific">Candidatus Nitrohelix vancouverensis</name>
    <dbReference type="NCBI Taxonomy" id="2705534"/>
    <lineage>
        <taxon>Bacteria</taxon>
        <taxon>Pseudomonadati</taxon>
        <taxon>Nitrospinota/Tectimicrobiota group</taxon>
        <taxon>Nitrospinota</taxon>
        <taxon>Nitrospinia</taxon>
        <taxon>Nitrospinales</taxon>
        <taxon>Nitrospinaceae</taxon>
        <taxon>Candidatus Nitrohelix</taxon>
    </lineage>
</organism>
<sequence>MTDIVSVLKEALELEKQALEKYNLAIPGLEHKETREAVEKYAEDKNQQIDALHWMILAEAGQLDGETTPAAATEEEAKPAGKCPFTGQFAAMGIDMSKMGEMMGDPEKRAEMMEKMGGDFTKDESAS</sequence>
<evidence type="ECO:0000313" key="2">
    <source>
        <dbReference type="Proteomes" id="UP000594464"/>
    </source>
</evidence>
<dbReference type="EMBL" id="CP048620">
    <property type="protein sequence ID" value="QPJ64955.1"/>
    <property type="molecule type" value="Genomic_DNA"/>
</dbReference>
<accession>A0A7T0G320</accession>
<gene>
    <name evidence="1" type="ORF">G3M78_05970</name>
</gene>
<proteinExistence type="predicted"/>
<dbReference type="KEGG" id="nva:G3M78_05970"/>